<name>A0AB39ZM20_DROSZ</name>
<dbReference type="AlphaFoldDB" id="A0AB39ZM20"/>
<gene>
    <name evidence="4" type="primary">boil</name>
</gene>
<feature type="compositionally biased region" description="Basic and acidic residues" evidence="1">
    <location>
        <begin position="584"/>
        <end position="596"/>
    </location>
</feature>
<evidence type="ECO:0000259" key="2">
    <source>
        <dbReference type="Pfam" id="PF15866"/>
    </source>
</evidence>
<dbReference type="GeneID" id="108016675"/>
<dbReference type="Proteomes" id="UP001652628">
    <property type="component" value="Chromosome X"/>
</dbReference>
<protein>
    <submittedName>
        <fullName evidence="4">Uncharacterized protein boil</fullName>
    </submittedName>
</protein>
<feature type="region of interest" description="Disordered" evidence="1">
    <location>
        <begin position="471"/>
        <end position="517"/>
    </location>
</feature>
<sequence length="654" mass="74889">MSETKVKPDKLKRQSKKMGKVPDKKVDEENRRRRRILCQLSRAPGKCPLGDCEQVVFPSGLLVHLLHKHGHEPTSMIYEVYDDQPLRLNFKLDDLELDVPQAIAILLYAGTEDKKETLPARRHLSFPNSGLLSDRRCYEHHLTLVLMICRTNWSAMLPDQKLATELEKIDQPDNIIYILWLVSPVTANRMLYTLTLFDRLYIHSRCVIRNTRNYVVSQNPRDFLSLESDYLLLRHEDALDLMAEKEITSLDDNQPEGIHLELFLHEDLSANTLESRVSRHVLDTYNDHGDKMPRNKMNLDRDAQGKLSLNRKPLSLPMVPSPKTSYPEMDSFQPEEANKNTIDDQSKEPSPKVSKEKTKAREAKAKSMQGHSSELIIDKDLINKLVTDQKKFVKKELELSQEVKHFDKEENEKSHKNLEAKWSNYVIASRRRKSKAKQLIKSIQKYLQTCQEENSSVTDLEDTLREFAKADPDQLLADKGTKKRKSISPERHPRKSRQVSPEGPTGSRVRAGSNRGVTMESIEEITAIPMRKLKESLLNLQIPITKEVLETVKEAVIKSVKEAVRKVAQETVISKVNLPPEFELQEHEVREPKTNKPETQPEMQDKTKTVTETETTPKNLAKIPGVAINIESVSVTDCDSGSNMIKHDQTSSNL</sequence>
<dbReference type="RefSeq" id="XP_016938882.2">
    <property type="nucleotide sequence ID" value="XM_017083393.4"/>
</dbReference>
<dbReference type="InterPro" id="IPR031732">
    <property type="entry name" value="DUF4729"/>
</dbReference>
<feature type="compositionally biased region" description="Basic residues" evidence="1">
    <location>
        <begin position="481"/>
        <end position="497"/>
    </location>
</feature>
<feature type="region of interest" description="Disordered" evidence="1">
    <location>
        <begin position="584"/>
        <end position="618"/>
    </location>
</feature>
<evidence type="ECO:0000313" key="4">
    <source>
        <dbReference type="RefSeq" id="XP_016938882.2"/>
    </source>
</evidence>
<feature type="compositionally biased region" description="Basic and acidic residues" evidence="1">
    <location>
        <begin position="336"/>
        <end position="365"/>
    </location>
</feature>
<feature type="compositionally biased region" description="Basic and acidic residues" evidence="1">
    <location>
        <begin position="1"/>
        <end position="12"/>
    </location>
</feature>
<evidence type="ECO:0000256" key="1">
    <source>
        <dbReference type="SAM" id="MobiDB-lite"/>
    </source>
</evidence>
<feature type="region of interest" description="Disordered" evidence="1">
    <location>
        <begin position="306"/>
        <end position="371"/>
    </location>
</feature>
<keyword evidence="3" id="KW-1185">Reference proteome</keyword>
<accession>A0AB39ZM20</accession>
<organism evidence="3 4">
    <name type="scientific">Drosophila suzukii</name>
    <name type="common">Spotted-wing drosophila fruit fly</name>
    <dbReference type="NCBI Taxonomy" id="28584"/>
    <lineage>
        <taxon>Eukaryota</taxon>
        <taxon>Metazoa</taxon>
        <taxon>Ecdysozoa</taxon>
        <taxon>Arthropoda</taxon>
        <taxon>Hexapoda</taxon>
        <taxon>Insecta</taxon>
        <taxon>Pterygota</taxon>
        <taxon>Neoptera</taxon>
        <taxon>Endopterygota</taxon>
        <taxon>Diptera</taxon>
        <taxon>Brachycera</taxon>
        <taxon>Muscomorpha</taxon>
        <taxon>Ephydroidea</taxon>
        <taxon>Drosophilidae</taxon>
        <taxon>Drosophila</taxon>
        <taxon>Sophophora</taxon>
    </lineage>
</organism>
<reference evidence="4" key="1">
    <citation type="submission" date="2025-08" db="UniProtKB">
        <authorList>
            <consortium name="RefSeq"/>
        </authorList>
    </citation>
    <scope>IDENTIFICATION</scope>
</reference>
<feature type="domain" description="DUF4729" evidence="2">
    <location>
        <begin position="46"/>
        <end position="242"/>
    </location>
</feature>
<proteinExistence type="predicted"/>
<dbReference type="CTD" id="31416"/>
<evidence type="ECO:0000313" key="3">
    <source>
        <dbReference type="Proteomes" id="UP001652628"/>
    </source>
</evidence>
<feature type="region of interest" description="Disordered" evidence="1">
    <location>
        <begin position="1"/>
        <end position="28"/>
    </location>
</feature>
<dbReference type="Pfam" id="PF15866">
    <property type="entry name" value="DUF4729"/>
    <property type="match status" value="1"/>
</dbReference>